<dbReference type="GO" id="GO:0003824">
    <property type="term" value="F:catalytic activity"/>
    <property type="evidence" value="ECO:0007669"/>
    <property type="project" value="InterPro"/>
</dbReference>
<name>A0A5M7BWI7_SACHI</name>
<dbReference type="InterPro" id="IPR023631">
    <property type="entry name" value="Amidase_dom"/>
</dbReference>
<dbReference type="EMBL" id="VWPH01000005">
    <property type="protein sequence ID" value="KAA5834606.1"/>
    <property type="molecule type" value="Genomic_DNA"/>
</dbReference>
<dbReference type="PROSITE" id="PS00571">
    <property type="entry name" value="AMIDASES"/>
    <property type="match status" value="1"/>
</dbReference>
<dbReference type="InterPro" id="IPR020556">
    <property type="entry name" value="Amidase_CS"/>
</dbReference>
<evidence type="ECO:0000256" key="1">
    <source>
        <dbReference type="SAM" id="MobiDB-lite"/>
    </source>
</evidence>
<protein>
    <submittedName>
        <fullName evidence="3">Amidase</fullName>
    </submittedName>
</protein>
<dbReference type="SUPFAM" id="SSF75304">
    <property type="entry name" value="Amidase signature (AS) enzymes"/>
    <property type="match status" value="1"/>
</dbReference>
<dbReference type="AlphaFoldDB" id="A0A5M7BWI7"/>
<feature type="domain" description="Amidase" evidence="2">
    <location>
        <begin position="42"/>
        <end position="448"/>
    </location>
</feature>
<evidence type="ECO:0000313" key="3">
    <source>
        <dbReference type="EMBL" id="KAA5834606.1"/>
    </source>
</evidence>
<feature type="region of interest" description="Disordered" evidence="1">
    <location>
        <begin position="146"/>
        <end position="175"/>
    </location>
</feature>
<dbReference type="OrthoDB" id="182039at2"/>
<dbReference type="InterPro" id="IPR036928">
    <property type="entry name" value="AS_sf"/>
</dbReference>
<dbReference type="Pfam" id="PF01425">
    <property type="entry name" value="Amidase"/>
    <property type="match status" value="1"/>
</dbReference>
<dbReference type="PANTHER" id="PTHR11895:SF176">
    <property type="entry name" value="AMIDASE AMID-RELATED"/>
    <property type="match status" value="1"/>
</dbReference>
<organism evidence="3 4">
    <name type="scientific">Saccharopolyspora hirsuta</name>
    <dbReference type="NCBI Taxonomy" id="1837"/>
    <lineage>
        <taxon>Bacteria</taxon>
        <taxon>Bacillati</taxon>
        <taxon>Actinomycetota</taxon>
        <taxon>Actinomycetes</taxon>
        <taxon>Pseudonocardiales</taxon>
        <taxon>Pseudonocardiaceae</taxon>
        <taxon>Saccharopolyspora</taxon>
    </lineage>
</organism>
<proteinExistence type="predicted"/>
<sequence>MIRTPEEGAPPLTQHSPAGFFRDRTITELADRLRAGETSAVELTRAALRTIDELDGELNAFTAVDREGAVQAAEKADAELAEGLDRGPLHGIPVAVKDIIEVAGLPTAMGSAHFAEHVSTSDAECVRRLRTGGAVLVGKTTTHEFAFGPTGDSAHRGPSRNPHDTTRITGGSSGGSGAAVAAGMVPLALGTDTGGSVRIPAALCGVVGFKPAYGAISTDGVFPLAQSLDHVGVLARTPQDCRTGYRVLAGLRSTPSGESGETASIGWLDPGALHPTDPEITRIARAALDVDGLAVREVGIRDPDVVHRGFLGIQFSEAYANHAERVAEHPELFTDDVLDRLRQAARTAGWQHVRALAAREEWRREVHELLSEVDLLATPTTCVVATELGRREIPVDGTAADVRGALIGLTKPWNLAGVPAVSVPAGVLGGLPVGLQLVGRPGREDVLLAVAARIGG</sequence>
<dbReference type="InterPro" id="IPR000120">
    <property type="entry name" value="Amidase"/>
</dbReference>
<accession>A0A5M7BWI7</accession>
<evidence type="ECO:0000313" key="4">
    <source>
        <dbReference type="Proteomes" id="UP000323946"/>
    </source>
</evidence>
<dbReference type="PANTHER" id="PTHR11895">
    <property type="entry name" value="TRANSAMIDASE"/>
    <property type="match status" value="1"/>
</dbReference>
<evidence type="ECO:0000259" key="2">
    <source>
        <dbReference type="Pfam" id="PF01425"/>
    </source>
</evidence>
<gene>
    <name evidence="3" type="ORF">F1721_13180</name>
</gene>
<dbReference type="Gene3D" id="3.90.1300.10">
    <property type="entry name" value="Amidase signature (AS) domain"/>
    <property type="match status" value="1"/>
</dbReference>
<keyword evidence="4" id="KW-1185">Reference proteome</keyword>
<comment type="caution">
    <text evidence="3">The sequence shown here is derived from an EMBL/GenBank/DDBJ whole genome shotgun (WGS) entry which is preliminary data.</text>
</comment>
<dbReference type="Proteomes" id="UP000323946">
    <property type="component" value="Unassembled WGS sequence"/>
</dbReference>
<reference evidence="3 4" key="1">
    <citation type="submission" date="2019-09" db="EMBL/GenBank/DDBJ databases">
        <title>Draft genome sequence of the thermophilic Saccharopolyspora hirsuta VKM Ac-666T.</title>
        <authorList>
            <person name="Lobastova T.G."/>
            <person name="Fokina V."/>
            <person name="Bragin E.Y."/>
            <person name="Shtratnikova V.Y."/>
            <person name="Starodumova I.P."/>
            <person name="Tarlachkov S.V."/>
            <person name="Donova M.V."/>
        </authorList>
    </citation>
    <scope>NUCLEOTIDE SEQUENCE [LARGE SCALE GENOMIC DNA]</scope>
    <source>
        <strain evidence="3 4">VKM Ac-666</strain>
    </source>
</reference>